<evidence type="ECO:0000256" key="1">
    <source>
        <dbReference type="SAM" id="MobiDB-lite"/>
    </source>
</evidence>
<evidence type="ECO:0000313" key="2">
    <source>
        <dbReference type="EMBL" id="KAK5606747.1"/>
    </source>
</evidence>
<protein>
    <submittedName>
        <fullName evidence="2">Uncharacterized protein</fullName>
    </submittedName>
</protein>
<evidence type="ECO:0000313" key="3">
    <source>
        <dbReference type="Proteomes" id="UP001311232"/>
    </source>
</evidence>
<feature type="compositionally biased region" description="Polar residues" evidence="1">
    <location>
        <begin position="178"/>
        <end position="198"/>
    </location>
</feature>
<gene>
    <name evidence="2" type="ORF">CRENBAI_016092</name>
</gene>
<proteinExistence type="predicted"/>
<sequence length="198" mass="21179">MLDGTTSDTTCTRAVLIVSQTNLRRGTHSSSPVHQAKRGAERKRTPTFRHSGVSAVGRYRDGGPSLGRPSLSVANDHRERTIGRQATDSTALRNAYDSTPEIEKRIGVNPAIATVLVPNAQMNAPRRSSPSDFSPPLPFPPLPPFSPLLFIASSAVPLPFSFFSVIPSHPSRAKRPHSSSLPHASATATRPPSNCPSS</sequence>
<accession>A0AAV9RCB2</accession>
<feature type="region of interest" description="Disordered" evidence="1">
    <location>
        <begin position="169"/>
        <end position="198"/>
    </location>
</feature>
<dbReference type="EMBL" id="JAHHUM010002052">
    <property type="protein sequence ID" value="KAK5606747.1"/>
    <property type="molecule type" value="Genomic_DNA"/>
</dbReference>
<dbReference type="Proteomes" id="UP001311232">
    <property type="component" value="Unassembled WGS sequence"/>
</dbReference>
<comment type="caution">
    <text evidence="2">The sequence shown here is derived from an EMBL/GenBank/DDBJ whole genome shotgun (WGS) entry which is preliminary data.</text>
</comment>
<organism evidence="2 3">
    <name type="scientific">Crenichthys baileyi</name>
    <name type="common">White River springfish</name>
    <dbReference type="NCBI Taxonomy" id="28760"/>
    <lineage>
        <taxon>Eukaryota</taxon>
        <taxon>Metazoa</taxon>
        <taxon>Chordata</taxon>
        <taxon>Craniata</taxon>
        <taxon>Vertebrata</taxon>
        <taxon>Euteleostomi</taxon>
        <taxon>Actinopterygii</taxon>
        <taxon>Neopterygii</taxon>
        <taxon>Teleostei</taxon>
        <taxon>Neoteleostei</taxon>
        <taxon>Acanthomorphata</taxon>
        <taxon>Ovalentaria</taxon>
        <taxon>Atherinomorphae</taxon>
        <taxon>Cyprinodontiformes</taxon>
        <taxon>Goodeidae</taxon>
        <taxon>Crenichthys</taxon>
    </lineage>
</organism>
<reference evidence="2 3" key="1">
    <citation type="submission" date="2021-06" db="EMBL/GenBank/DDBJ databases">
        <authorList>
            <person name="Palmer J.M."/>
        </authorList>
    </citation>
    <scope>NUCLEOTIDE SEQUENCE [LARGE SCALE GENOMIC DNA]</scope>
    <source>
        <strain evidence="2 3">MEX-2019</strain>
        <tissue evidence="2">Muscle</tissue>
    </source>
</reference>
<feature type="region of interest" description="Disordered" evidence="1">
    <location>
        <begin position="25"/>
        <end position="45"/>
    </location>
</feature>
<name>A0AAV9RCB2_9TELE</name>
<keyword evidence="3" id="KW-1185">Reference proteome</keyword>
<dbReference type="AlphaFoldDB" id="A0AAV9RCB2"/>